<dbReference type="RefSeq" id="WP_010901628.1">
    <property type="nucleotide sequence ID" value="NC_002578.1"/>
</dbReference>
<sequence length="63" mass="6933">MNGSVKAVYSIGGLQFIIAIVLWIIALSNSTGDQRIWAVVFAIDLILSGAIAFIIMRHEMEVR</sequence>
<dbReference type="HOGENOM" id="CLU_2875290_0_0_2"/>
<feature type="transmembrane region" description="Helical" evidence="1">
    <location>
        <begin position="7"/>
        <end position="30"/>
    </location>
</feature>
<evidence type="ECO:0000313" key="2">
    <source>
        <dbReference type="EMBL" id="CAC12345.1"/>
    </source>
</evidence>
<keyword evidence="1" id="KW-0812">Transmembrane</keyword>
<dbReference type="EMBL" id="AL445066">
    <property type="protein sequence ID" value="CAC12345.1"/>
    <property type="molecule type" value="Genomic_DNA"/>
</dbReference>
<name>Q9HIV6_THEAC</name>
<keyword evidence="1" id="KW-1133">Transmembrane helix</keyword>
<proteinExistence type="predicted"/>
<evidence type="ECO:0000256" key="1">
    <source>
        <dbReference type="SAM" id="Phobius"/>
    </source>
</evidence>
<dbReference type="InParanoid" id="Q9HIV6"/>
<evidence type="ECO:0000313" key="3">
    <source>
        <dbReference type="Proteomes" id="UP000001024"/>
    </source>
</evidence>
<dbReference type="KEGG" id="tac:Ta1221"/>
<organism evidence="2 3">
    <name type="scientific">Thermoplasma acidophilum (strain ATCC 25905 / DSM 1728 / JCM 9062 / NBRC 15155 / AMRC-C165)</name>
    <dbReference type="NCBI Taxonomy" id="273075"/>
    <lineage>
        <taxon>Archaea</taxon>
        <taxon>Methanobacteriati</taxon>
        <taxon>Thermoplasmatota</taxon>
        <taxon>Thermoplasmata</taxon>
        <taxon>Thermoplasmatales</taxon>
        <taxon>Thermoplasmataceae</taxon>
        <taxon>Thermoplasma</taxon>
    </lineage>
</organism>
<reference evidence="2 3" key="1">
    <citation type="journal article" date="2000" name="Nature">
        <title>The genome sequence of the thermoacidophilic scavenger Thermoplasma acidophilum.</title>
        <authorList>
            <person name="Ruepp A."/>
            <person name="Graml W."/>
            <person name="Santos-Martinez M.L."/>
            <person name="Koretke K.K."/>
            <person name="Volker C."/>
            <person name="Mewes H.W."/>
            <person name="Frishman D."/>
            <person name="Stocker S."/>
            <person name="Lupas A.N."/>
            <person name="Baumeister W."/>
        </authorList>
    </citation>
    <scope>NUCLEOTIDE SEQUENCE [LARGE SCALE GENOMIC DNA]</scope>
    <source>
        <strain evidence="3">ATCC 25905 / DSM 1728 / JCM 9062 / NBRC 15155 / AMRC-C165</strain>
    </source>
</reference>
<protein>
    <submittedName>
        <fullName evidence="2">Hypothetical membrane protein</fullName>
    </submittedName>
</protein>
<dbReference type="eggNOG" id="arCOG07406">
    <property type="taxonomic scope" value="Archaea"/>
</dbReference>
<gene>
    <name evidence="2" type="ordered locus">Ta1221</name>
</gene>
<dbReference type="AlphaFoldDB" id="Q9HIV6"/>
<dbReference type="OrthoDB" id="56709at2157"/>
<keyword evidence="3" id="KW-1185">Reference proteome</keyword>
<feature type="transmembrane region" description="Helical" evidence="1">
    <location>
        <begin position="36"/>
        <end position="56"/>
    </location>
</feature>
<dbReference type="STRING" id="273075.gene:9572444"/>
<accession>Q9HIV6</accession>
<keyword evidence="1" id="KW-0472">Membrane</keyword>
<dbReference type="EnsemblBacteria" id="CAC12345">
    <property type="protein sequence ID" value="CAC12345"/>
    <property type="gene ID" value="CAC12345"/>
</dbReference>
<dbReference type="PaxDb" id="273075-Ta1221"/>
<dbReference type="Proteomes" id="UP000001024">
    <property type="component" value="Chromosome"/>
</dbReference>